<reference evidence="5 6" key="1">
    <citation type="submission" date="2018-09" db="EMBL/GenBank/DDBJ databases">
        <title>Metagenome Assembled Genomes from an Advanced Water Purification Facility.</title>
        <authorList>
            <person name="Stamps B.W."/>
            <person name="Spear J.R."/>
        </authorList>
    </citation>
    <scope>NUCLEOTIDE SEQUENCE [LARGE SCALE GENOMIC DNA]</scope>
    <source>
        <strain evidence="5">Bin_27_1</strain>
    </source>
</reference>
<accession>A0A5C7SSQ8</accession>
<dbReference type="GO" id="GO:0006355">
    <property type="term" value="P:regulation of DNA-templated transcription"/>
    <property type="evidence" value="ECO:0007669"/>
    <property type="project" value="TreeGrafter"/>
</dbReference>
<keyword evidence="2" id="KW-0597">Phosphoprotein</keyword>
<protein>
    <submittedName>
        <fullName evidence="5">Response regulator transcription factor</fullName>
    </submittedName>
</protein>
<dbReference type="PANTHER" id="PTHR48111">
    <property type="entry name" value="REGULATOR OF RPOS"/>
    <property type="match status" value="1"/>
</dbReference>
<dbReference type="GO" id="GO:0005829">
    <property type="term" value="C:cytosol"/>
    <property type="evidence" value="ECO:0007669"/>
    <property type="project" value="TreeGrafter"/>
</dbReference>
<dbReference type="GO" id="GO:0000976">
    <property type="term" value="F:transcription cis-regulatory region binding"/>
    <property type="evidence" value="ECO:0007669"/>
    <property type="project" value="TreeGrafter"/>
</dbReference>
<feature type="modified residue" description="4-aspartylphosphate" evidence="2">
    <location>
        <position position="67"/>
    </location>
</feature>
<evidence type="ECO:0000256" key="2">
    <source>
        <dbReference type="PROSITE-ProRule" id="PRU00169"/>
    </source>
</evidence>
<dbReference type="Pfam" id="PF04397">
    <property type="entry name" value="LytTR"/>
    <property type="match status" value="1"/>
</dbReference>
<dbReference type="InterPro" id="IPR039420">
    <property type="entry name" value="WalR-like"/>
</dbReference>
<dbReference type="Proteomes" id="UP000321192">
    <property type="component" value="Unassembled WGS sequence"/>
</dbReference>
<dbReference type="EMBL" id="SSFD01000105">
    <property type="protein sequence ID" value="TXH86613.1"/>
    <property type="molecule type" value="Genomic_DNA"/>
</dbReference>
<dbReference type="AlphaFoldDB" id="A0A5C7SSQ8"/>
<evidence type="ECO:0000256" key="1">
    <source>
        <dbReference type="ARBA" id="ARBA00023125"/>
    </source>
</evidence>
<evidence type="ECO:0000313" key="6">
    <source>
        <dbReference type="Proteomes" id="UP000321192"/>
    </source>
</evidence>
<feature type="domain" description="HTH LytTR-type" evidence="4">
    <location>
        <begin position="152"/>
        <end position="264"/>
    </location>
</feature>
<evidence type="ECO:0000259" key="4">
    <source>
        <dbReference type="PROSITE" id="PS50930"/>
    </source>
</evidence>
<dbReference type="InterPro" id="IPR001789">
    <property type="entry name" value="Sig_transdc_resp-reg_receiver"/>
</dbReference>
<dbReference type="Gene3D" id="2.40.50.1020">
    <property type="entry name" value="LytTr DNA-binding domain"/>
    <property type="match status" value="1"/>
</dbReference>
<dbReference type="PROSITE" id="PS50930">
    <property type="entry name" value="HTH_LYTTR"/>
    <property type="match status" value="1"/>
</dbReference>
<dbReference type="InterPro" id="IPR007492">
    <property type="entry name" value="LytTR_DNA-bd_dom"/>
</dbReference>
<comment type="caution">
    <text evidence="5">The sequence shown here is derived from an EMBL/GenBank/DDBJ whole genome shotgun (WGS) entry which is preliminary data.</text>
</comment>
<dbReference type="Gene3D" id="3.40.50.2300">
    <property type="match status" value="1"/>
</dbReference>
<dbReference type="PANTHER" id="PTHR48111:SF69">
    <property type="entry name" value="RESPONSE REGULATOR RECEIVER"/>
    <property type="match status" value="1"/>
</dbReference>
<dbReference type="SMART" id="SM00850">
    <property type="entry name" value="LytTR"/>
    <property type="match status" value="1"/>
</dbReference>
<evidence type="ECO:0000259" key="3">
    <source>
        <dbReference type="PROSITE" id="PS50110"/>
    </source>
</evidence>
<organism evidence="5 6">
    <name type="scientific">Thauera aminoaromatica</name>
    <dbReference type="NCBI Taxonomy" id="164330"/>
    <lineage>
        <taxon>Bacteria</taxon>
        <taxon>Pseudomonadati</taxon>
        <taxon>Pseudomonadota</taxon>
        <taxon>Betaproteobacteria</taxon>
        <taxon>Rhodocyclales</taxon>
        <taxon>Zoogloeaceae</taxon>
        <taxon>Thauera</taxon>
    </lineage>
</organism>
<dbReference type="InterPro" id="IPR011006">
    <property type="entry name" value="CheY-like_superfamily"/>
</dbReference>
<gene>
    <name evidence="5" type="ORF">E6Q80_07315</name>
</gene>
<dbReference type="SMART" id="SM00448">
    <property type="entry name" value="REC"/>
    <property type="match status" value="1"/>
</dbReference>
<dbReference type="PROSITE" id="PS50110">
    <property type="entry name" value="RESPONSE_REGULATORY"/>
    <property type="match status" value="1"/>
</dbReference>
<sequence length="264" mass="29015">MTATAPEAVAALRVLVVDDEAPARARLRDLLGDVAGQQPNAIVGMAANGVEALRLLDSAAADVVLADIRMPVMDGVELARHLARLPAPPALVFVTAYDQYAVQAFELAAVDYLLKPVRAQRLAAALERVRARRAPPAADVLATLATRARRHFSVAECGRILLVPVAEVRYLRAELKYVTARTAAREYVLDESLVQIEQEFPRSFLRLHRNCLVAFAAVAGVERAAERDGQKEAEPRWEVLLRDLPERLPVSRRQWPAVRQALGL</sequence>
<dbReference type="RefSeq" id="WP_276657959.1">
    <property type="nucleotide sequence ID" value="NZ_SSFD01000105.1"/>
</dbReference>
<name>A0A5C7SSQ8_THASP</name>
<dbReference type="GO" id="GO:0032993">
    <property type="term" value="C:protein-DNA complex"/>
    <property type="evidence" value="ECO:0007669"/>
    <property type="project" value="TreeGrafter"/>
</dbReference>
<evidence type="ECO:0000313" key="5">
    <source>
        <dbReference type="EMBL" id="TXH86613.1"/>
    </source>
</evidence>
<proteinExistence type="predicted"/>
<feature type="domain" description="Response regulatory" evidence="3">
    <location>
        <begin position="13"/>
        <end position="130"/>
    </location>
</feature>
<dbReference type="SUPFAM" id="SSF52172">
    <property type="entry name" value="CheY-like"/>
    <property type="match status" value="1"/>
</dbReference>
<keyword evidence="1" id="KW-0238">DNA-binding</keyword>
<dbReference type="Pfam" id="PF00072">
    <property type="entry name" value="Response_reg"/>
    <property type="match status" value="1"/>
</dbReference>
<dbReference type="GO" id="GO:0000156">
    <property type="term" value="F:phosphorelay response regulator activity"/>
    <property type="evidence" value="ECO:0007669"/>
    <property type="project" value="TreeGrafter"/>
</dbReference>